<dbReference type="AlphaFoldDB" id="A0A7I7S443"/>
<proteinExistence type="predicted"/>
<evidence type="ECO:0000256" key="1">
    <source>
        <dbReference type="SAM" id="MobiDB-lite"/>
    </source>
</evidence>
<evidence type="ECO:0008006" key="5">
    <source>
        <dbReference type="Google" id="ProtNLM"/>
    </source>
</evidence>
<feature type="compositionally biased region" description="Low complexity" evidence="1">
    <location>
        <begin position="30"/>
        <end position="64"/>
    </location>
</feature>
<feature type="region of interest" description="Disordered" evidence="1">
    <location>
        <begin position="30"/>
        <end position="183"/>
    </location>
</feature>
<geneLocation type="plasmid" evidence="4">
    <name>pjcm18538 dna</name>
</geneLocation>
<gene>
    <name evidence="3" type="ORF">MARA_45040</name>
</gene>
<reference evidence="3 4" key="1">
    <citation type="journal article" date="2019" name="Emerg. Microbes Infect.">
        <title>Comprehensive subspecies identification of 175 nontuberculous mycobacteria species based on 7547 genomic profiles.</title>
        <authorList>
            <person name="Matsumoto Y."/>
            <person name="Kinjo T."/>
            <person name="Motooka D."/>
            <person name="Nabeya D."/>
            <person name="Jung N."/>
            <person name="Uechi K."/>
            <person name="Horii T."/>
            <person name="Iida T."/>
            <person name="Fujita J."/>
            <person name="Nakamura S."/>
        </authorList>
    </citation>
    <scope>NUCLEOTIDE SEQUENCE [LARGE SCALE GENOMIC DNA]</scope>
    <source>
        <strain evidence="3 4">JCM 18538</strain>
    </source>
</reference>
<feature type="compositionally biased region" description="Basic and acidic residues" evidence="1">
    <location>
        <begin position="65"/>
        <end position="83"/>
    </location>
</feature>
<dbReference type="SUPFAM" id="SSF53474">
    <property type="entry name" value="alpha/beta-Hydrolases"/>
    <property type="match status" value="1"/>
</dbReference>
<name>A0A7I7S443_9MYCO</name>
<dbReference type="EMBL" id="AP022593">
    <property type="protein sequence ID" value="BBY51036.1"/>
    <property type="molecule type" value="Genomic_DNA"/>
</dbReference>
<evidence type="ECO:0000313" key="3">
    <source>
        <dbReference type="EMBL" id="BBY51036.1"/>
    </source>
</evidence>
<keyword evidence="2" id="KW-0732">Signal</keyword>
<evidence type="ECO:0000313" key="4">
    <source>
        <dbReference type="Proteomes" id="UP000467428"/>
    </source>
</evidence>
<feature type="compositionally biased region" description="Low complexity" evidence="1">
    <location>
        <begin position="160"/>
        <end position="179"/>
    </location>
</feature>
<feature type="signal peptide" evidence="2">
    <location>
        <begin position="1"/>
        <end position="30"/>
    </location>
</feature>
<evidence type="ECO:0000256" key="2">
    <source>
        <dbReference type="SAM" id="SignalP"/>
    </source>
</evidence>
<feature type="compositionally biased region" description="Pro residues" evidence="1">
    <location>
        <begin position="105"/>
        <end position="118"/>
    </location>
</feature>
<organism evidence="3 4">
    <name type="scientific">Mycolicibacterium arabiense</name>
    <dbReference type="NCBI Taxonomy" id="1286181"/>
    <lineage>
        <taxon>Bacteria</taxon>
        <taxon>Bacillati</taxon>
        <taxon>Actinomycetota</taxon>
        <taxon>Actinomycetes</taxon>
        <taxon>Mycobacteriales</taxon>
        <taxon>Mycobacteriaceae</taxon>
        <taxon>Mycolicibacterium</taxon>
    </lineage>
</organism>
<keyword evidence="4" id="KW-1185">Reference proteome</keyword>
<sequence>MEQLSAWMGAGLVTAGLSAAMLAGAGVAMADTDGKSSGSDGTSSASTSAGSTAGSSAGSSAPKTSDSDTATKPDPKPDPKDSEPAEAEPEPEAGTGTDTDVEPEAPTPEPSPEEPAPTPENDVDAPTPDTPKNDSTPPADPTAPATKPDSVVAPPRVIEPDPVTSPSDDTADTDAPATPEQTTGIVTPVGAQSVTDTTTAPAARITQSITAVTPPAPPSLLDVVGSVIAAVVVNVGSLVINTLQALEALVQGPPVLPPGSTVTVRSSTIELNTGQRVAANWYYPQGDVPPTRMILLQHGFLAQGPMYSYTAANLAARTNSIVVTPTLPSNVFAGDDAWLGGSGMASAIADLFVGDRVALTESAIAAGYATRYGLNPETAALPTKFAMAGHSLGGHLVAGAAGFLAENGAARELVGVITLDGVPLGTTMPDALVKLDAYELASGHYVPIREIGAPANYLNSSSNVKQALSAARPGRFNGVVLNGGVHMDSMQGGNPLIQFAAFVAAGFPQPRNPAAVQELAVSWLDDWFDGRTDVGDDLTPGTTISIPTPKGIARGVVIGKAPAFAEILEFAPSGPAAVPATDAPLTRLTA</sequence>
<dbReference type="InterPro" id="IPR029058">
    <property type="entry name" value="AB_hydrolase_fold"/>
</dbReference>
<protein>
    <recommendedName>
        <fullName evidence="5">Alpha/beta hydrolase</fullName>
    </recommendedName>
</protein>
<feature type="chain" id="PRO_5029858731" description="Alpha/beta hydrolase" evidence="2">
    <location>
        <begin position="31"/>
        <end position="590"/>
    </location>
</feature>
<feature type="compositionally biased region" description="Low complexity" evidence="1">
    <location>
        <begin position="134"/>
        <end position="150"/>
    </location>
</feature>
<dbReference type="KEGG" id="marz:MARA_45040"/>
<dbReference type="Gene3D" id="3.40.50.1820">
    <property type="entry name" value="alpha/beta hydrolase"/>
    <property type="match status" value="1"/>
</dbReference>
<dbReference type="Proteomes" id="UP000467428">
    <property type="component" value="Chromosome"/>
</dbReference>
<accession>A0A7I7S443</accession>